<evidence type="ECO:0000256" key="8">
    <source>
        <dbReference type="SAM" id="Phobius"/>
    </source>
</evidence>
<protein>
    <submittedName>
        <fullName evidence="9">DEBR0S1_25642g1_1</fullName>
    </submittedName>
</protein>
<dbReference type="Proteomes" id="UP000478008">
    <property type="component" value="Unassembled WGS sequence"/>
</dbReference>
<feature type="transmembrane region" description="Helical" evidence="8">
    <location>
        <begin position="379"/>
        <end position="398"/>
    </location>
</feature>
<dbReference type="Gene3D" id="1.10.3080.10">
    <property type="entry name" value="Clc chloride channel"/>
    <property type="match status" value="1"/>
</dbReference>
<keyword evidence="2" id="KW-0813">Transport</keyword>
<feature type="transmembrane region" description="Helical" evidence="8">
    <location>
        <begin position="195"/>
        <end position="223"/>
    </location>
</feature>
<keyword evidence="10" id="KW-1185">Reference proteome</keyword>
<accession>A0A7D9GZS4</accession>
<dbReference type="GO" id="GO:0005794">
    <property type="term" value="C:Golgi apparatus"/>
    <property type="evidence" value="ECO:0007669"/>
    <property type="project" value="TreeGrafter"/>
</dbReference>
<comment type="subcellular location">
    <subcellularLocation>
        <location evidence="1">Membrane</location>
        <topology evidence="1">Multi-pass membrane protein</topology>
    </subcellularLocation>
</comment>
<feature type="transmembrane region" description="Helical" evidence="8">
    <location>
        <begin position="461"/>
        <end position="483"/>
    </location>
</feature>
<dbReference type="SUPFAM" id="SSF81340">
    <property type="entry name" value="Clc chloride channel"/>
    <property type="match status" value="1"/>
</dbReference>
<feature type="transmembrane region" description="Helical" evidence="8">
    <location>
        <begin position="261"/>
        <end position="284"/>
    </location>
</feature>
<dbReference type="GO" id="GO:0005886">
    <property type="term" value="C:plasma membrane"/>
    <property type="evidence" value="ECO:0007669"/>
    <property type="project" value="TreeGrafter"/>
</dbReference>
<dbReference type="PANTHER" id="PTHR45711:SF6">
    <property type="entry name" value="CHLORIDE CHANNEL PROTEIN"/>
    <property type="match status" value="1"/>
</dbReference>
<organism evidence="9 10">
    <name type="scientific">Dekkera bruxellensis</name>
    <name type="common">Brettanomyces custersii</name>
    <dbReference type="NCBI Taxonomy" id="5007"/>
    <lineage>
        <taxon>Eukaryota</taxon>
        <taxon>Fungi</taxon>
        <taxon>Dikarya</taxon>
        <taxon>Ascomycota</taxon>
        <taxon>Saccharomycotina</taxon>
        <taxon>Pichiomycetes</taxon>
        <taxon>Pichiales</taxon>
        <taxon>Pichiaceae</taxon>
        <taxon>Brettanomyces</taxon>
    </lineage>
</organism>
<feature type="transmembrane region" description="Helical" evidence="8">
    <location>
        <begin position="435"/>
        <end position="455"/>
    </location>
</feature>
<dbReference type="InterPro" id="IPR014743">
    <property type="entry name" value="Cl-channel_core"/>
</dbReference>
<evidence type="ECO:0000313" key="10">
    <source>
        <dbReference type="Proteomes" id="UP000478008"/>
    </source>
</evidence>
<evidence type="ECO:0000256" key="7">
    <source>
        <dbReference type="ARBA" id="ARBA00023214"/>
    </source>
</evidence>
<dbReference type="GO" id="GO:0005769">
    <property type="term" value="C:early endosome"/>
    <property type="evidence" value="ECO:0007669"/>
    <property type="project" value="TreeGrafter"/>
</dbReference>
<keyword evidence="7" id="KW-0868">Chloride</keyword>
<dbReference type="GO" id="GO:0005247">
    <property type="term" value="F:voltage-gated chloride channel activity"/>
    <property type="evidence" value="ECO:0007669"/>
    <property type="project" value="TreeGrafter"/>
</dbReference>
<feature type="transmembrane region" description="Helical" evidence="8">
    <location>
        <begin position="538"/>
        <end position="555"/>
    </location>
</feature>
<evidence type="ECO:0000256" key="4">
    <source>
        <dbReference type="ARBA" id="ARBA00022989"/>
    </source>
</evidence>
<sequence length="751" mass="84304">MKEICTSPRKMEKDRRFLKIPIIHYKPRNDLRDSIYSSTSIGQQIEGRKIYEPGSFIDWRYEYNRIFKLRKSYFRSSYRRKRVQETFLRWSVLIICSITTALITLFIDYFGSFVHDIRLGICRNAFIRLKITCSKEWSDWGSMLSSSIILRHLLNCAVAITGSLILIFIAYILSSKYVNIARSGISEMKMVISGLVIKGVIGFRMLCSKIVGIFCVIASGLWLGYEGPLVHIACALIGLTIKAFCRLSLEFNNEAIRRELVSTGFAIGIASAFNAPIGGVLLGIEQIQTYFPVDKLMWKSFICTMIDVTILQKLRSFRDLSVPDSFKVDLKNNWLYFEAFLFVLLGVVCGALGVLFNKINIKISLTRNRLSKSNGKYKVLEICIVTMLTVILGYMLAASRYTLNEMLRFLYNDCTNDDDNPLCTADTNYSPWKTLGTLLFLSVEGFLLTAVTYGMSIPGGVLLPSLVIGATIGRLLGVFMEFIQYKLSGTAPFLHCYNEKSYCISAASYAVVGSASFFAAVTNMSVASVVIVSEMTGALNYIIPIMIGVFCARILNNVTLGKSIYELSLMARNEVYLPSALEDDMSISSFSMMTVAQLMILMDETAVIYDDRSLKIEDLLQIPSSKSGHPVLNSRGGEKLIGFISSAQLQHELLKWKDYPTNTVKFTDPFGAEEDSMIANLSSYVTAIEDLFVVNANFNLLTTYEAMDKLKLEEIFICETGTNKFQGIIIKNDLIKLVQSGDKKLRRGFGI</sequence>
<keyword evidence="5" id="KW-0406">Ion transport</keyword>
<keyword evidence="3 8" id="KW-0812">Transmembrane</keyword>
<keyword evidence="6 8" id="KW-0472">Membrane</keyword>
<feature type="transmembrane region" description="Helical" evidence="8">
    <location>
        <begin position="229"/>
        <end position="249"/>
    </location>
</feature>
<dbReference type="EMBL" id="CABFWN010000001">
    <property type="protein sequence ID" value="VUG16787.1"/>
    <property type="molecule type" value="Genomic_DNA"/>
</dbReference>
<dbReference type="Pfam" id="PF00654">
    <property type="entry name" value="Voltage_CLC"/>
    <property type="match status" value="1"/>
</dbReference>
<evidence type="ECO:0000313" key="9">
    <source>
        <dbReference type="EMBL" id="VUG16787.1"/>
    </source>
</evidence>
<feature type="transmembrane region" description="Helical" evidence="8">
    <location>
        <begin position="335"/>
        <end position="359"/>
    </location>
</feature>
<evidence type="ECO:0000256" key="2">
    <source>
        <dbReference type="ARBA" id="ARBA00022448"/>
    </source>
</evidence>
<feature type="transmembrane region" description="Helical" evidence="8">
    <location>
        <begin position="87"/>
        <end position="107"/>
    </location>
</feature>
<feature type="transmembrane region" description="Helical" evidence="8">
    <location>
        <begin position="504"/>
        <end position="532"/>
    </location>
</feature>
<evidence type="ECO:0000256" key="6">
    <source>
        <dbReference type="ARBA" id="ARBA00023136"/>
    </source>
</evidence>
<dbReference type="AlphaFoldDB" id="A0A7D9GZS4"/>
<evidence type="ECO:0000256" key="5">
    <source>
        <dbReference type="ARBA" id="ARBA00023065"/>
    </source>
</evidence>
<gene>
    <name evidence="9" type="ORF">DEBR0S1_25642G</name>
</gene>
<evidence type="ECO:0000256" key="3">
    <source>
        <dbReference type="ARBA" id="ARBA00022692"/>
    </source>
</evidence>
<evidence type="ECO:0000256" key="1">
    <source>
        <dbReference type="ARBA" id="ARBA00004141"/>
    </source>
</evidence>
<proteinExistence type="predicted"/>
<feature type="transmembrane region" description="Helical" evidence="8">
    <location>
        <begin position="152"/>
        <end position="174"/>
    </location>
</feature>
<dbReference type="PRINTS" id="PR00762">
    <property type="entry name" value="CLCHANNEL"/>
</dbReference>
<reference evidence="9 10" key="1">
    <citation type="submission" date="2019-07" db="EMBL/GenBank/DDBJ databases">
        <authorList>
            <person name="Friedrich A."/>
            <person name="Schacherer J."/>
        </authorList>
    </citation>
    <scope>NUCLEOTIDE SEQUENCE [LARGE SCALE GENOMIC DNA]</scope>
</reference>
<dbReference type="PANTHER" id="PTHR45711">
    <property type="entry name" value="CHLORIDE CHANNEL PROTEIN"/>
    <property type="match status" value="1"/>
</dbReference>
<name>A0A7D9GZS4_DEKBR</name>
<dbReference type="InterPro" id="IPR001807">
    <property type="entry name" value="ClC"/>
</dbReference>
<dbReference type="InterPro" id="IPR046342">
    <property type="entry name" value="CBS_dom_sf"/>
</dbReference>
<dbReference type="SUPFAM" id="SSF54631">
    <property type="entry name" value="CBS-domain pair"/>
    <property type="match status" value="1"/>
</dbReference>
<keyword evidence="4 8" id="KW-1133">Transmembrane helix</keyword>